<dbReference type="PANTHER" id="PTHR31001:SF49">
    <property type="entry name" value="ZN(II)2CYS6 TRANSCRIPTION FACTOR (EUROFUNG)"/>
    <property type="match status" value="1"/>
</dbReference>
<dbReference type="Proteomes" id="UP000758603">
    <property type="component" value="Unassembled WGS sequence"/>
</dbReference>
<keyword evidence="5" id="KW-1185">Reference proteome</keyword>
<evidence type="ECO:0000313" key="4">
    <source>
        <dbReference type="EMBL" id="KAH6645711.1"/>
    </source>
</evidence>
<comment type="caution">
    <text evidence="4">The sequence shown here is derived from an EMBL/GenBank/DDBJ whole genome shotgun (WGS) entry which is preliminary data.</text>
</comment>
<evidence type="ECO:0008006" key="6">
    <source>
        <dbReference type="Google" id="ProtNLM"/>
    </source>
</evidence>
<keyword evidence="2" id="KW-0539">Nucleus</keyword>
<comment type="subcellular location">
    <subcellularLocation>
        <location evidence="1">Nucleus</location>
    </subcellularLocation>
</comment>
<dbReference type="OrthoDB" id="5344325at2759"/>
<evidence type="ECO:0000256" key="3">
    <source>
        <dbReference type="SAM" id="MobiDB-lite"/>
    </source>
</evidence>
<dbReference type="CDD" id="cd12148">
    <property type="entry name" value="fungal_TF_MHR"/>
    <property type="match status" value="1"/>
</dbReference>
<dbReference type="GO" id="GO:0005634">
    <property type="term" value="C:nucleus"/>
    <property type="evidence" value="ECO:0007669"/>
    <property type="project" value="UniProtKB-SubCell"/>
</dbReference>
<organism evidence="4 5">
    <name type="scientific">Truncatella angustata</name>
    <dbReference type="NCBI Taxonomy" id="152316"/>
    <lineage>
        <taxon>Eukaryota</taxon>
        <taxon>Fungi</taxon>
        <taxon>Dikarya</taxon>
        <taxon>Ascomycota</taxon>
        <taxon>Pezizomycotina</taxon>
        <taxon>Sordariomycetes</taxon>
        <taxon>Xylariomycetidae</taxon>
        <taxon>Amphisphaeriales</taxon>
        <taxon>Sporocadaceae</taxon>
        <taxon>Truncatella</taxon>
    </lineage>
</organism>
<evidence type="ECO:0000313" key="5">
    <source>
        <dbReference type="Proteomes" id="UP000758603"/>
    </source>
</evidence>
<evidence type="ECO:0000256" key="1">
    <source>
        <dbReference type="ARBA" id="ARBA00004123"/>
    </source>
</evidence>
<dbReference type="EMBL" id="JAGPXC010000011">
    <property type="protein sequence ID" value="KAH6645711.1"/>
    <property type="molecule type" value="Genomic_DNA"/>
</dbReference>
<accession>A0A9P8UBQ7</accession>
<name>A0A9P8UBQ7_9PEZI</name>
<dbReference type="RefSeq" id="XP_045952225.1">
    <property type="nucleotide sequence ID" value="XM_046101008.1"/>
</dbReference>
<gene>
    <name evidence="4" type="ORF">BKA67DRAFT_541874</name>
</gene>
<protein>
    <recommendedName>
        <fullName evidence="6">Transcription factor domain-containing protein</fullName>
    </recommendedName>
</protein>
<dbReference type="GeneID" id="70129900"/>
<evidence type="ECO:0000256" key="2">
    <source>
        <dbReference type="ARBA" id="ARBA00023242"/>
    </source>
</evidence>
<dbReference type="PANTHER" id="PTHR31001">
    <property type="entry name" value="UNCHARACTERIZED TRANSCRIPTIONAL REGULATORY PROTEIN"/>
    <property type="match status" value="1"/>
</dbReference>
<proteinExistence type="predicted"/>
<dbReference type="AlphaFoldDB" id="A0A9P8UBQ7"/>
<feature type="region of interest" description="Disordered" evidence="3">
    <location>
        <begin position="61"/>
        <end position="80"/>
    </location>
</feature>
<feature type="region of interest" description="Disordered" evidence="3">
    <location>
        <begin position="22"/>
        <end position="47"/>
    </location>
</feature>
<reference evidence="4" key="1">
    <citation type="journal article" date="2021" name="Nat. Commun.">
        <title>Genetic determinants of endophytism in the Arabidopsis root mycobiome.</title>
        <authorList>
            <person name="Mesny F."/>
            <person name="Miyauchi S."/>
            <person name="Thiergart T."/>
            <person name="Pickel B."/>
            <person name="Atanasova L."/>
            <person name="Karlsson M."/>
            <person name="Huettel B."/>
            <person name="Barry K.W."/>
            <person name="Haridas S."/>
            <person name="Chen C."/>
            <person name="Bauer D."/>
            <person name="Andreopoulos W."/>
            <person name="Pangilinan J."/>
            <person name="LaButti K."/>
            <person name="Riley R."/>
            <person name="Lipzen A."/>
            <person name="Clum A."/>
            <person name="Drula E."/>
            <person name="Henrissat B."/>
            <person name="Kohler A."/>
            <person name="Grigoriev I.V."/>
            <person name="Martin F.M."/>
            <person name="Hacquard S."/>
        </authorList>
    </citation>
    <scope>NUCLEOTIDE SEQUENCE</scope>
    <source>
        <strain evidence="4">MPI-SDFR-AT-0073</strain>
    </source>
</reference>
<sequence>MPRKRSKATGYILDRNVREDCDEQRASLGKQQPHRTQCPLMSPDGSVKEPIDRPGFLHCLRNPDVPSQPPSNRSPSNEQGQFDGLEGCAVVDFYSCVRDLTLLSLENEENLSVRFIEHFFNTGDAVSEIFCKACLLEEWRDFTQTYESMNRDEAFAFMAIVYGAMSISLLYCRSLGVLAPGDIPAEDRLILRSLELCSMCLDCSNLNEAGRYKVEAAAVRLTAELYIKFNLQKAYASVGQVLALAESLGYTNLSEAPVCEAGRRQETWLYLRHCQYYVSFYYGKIQTVLPKRNQSWTVHYRMTKDPIHCPVKPCPRSTLALIHKIEEAATDIGLRIFQETNITAEALQEFDHQLEEIYKQQLKHVMGHLVETFQTRQMVMIVYHAARLVSHRWALLGENIHRSDAISTFSRQKCLQSAMEILTIQRILQNHRKSHNPSMLSPLILCDFLLAQTVLRLELSYLIRVHNPAPAFEQHRQVYYSSTTISEILRDSLQAWGELDMISVPWNANLVCQETKSTLSDHDHMVINEVHHE</sequence>
<dbReference type="InterPro" id="IPR050613">
    <property type="entry name" value="Sec_Metabolite_Reg"/>
</dbReference>